<dbReference type="Pfam" id="PF20240">
    <property type="entry name" value="DUF6597"/>
    <property type="match status" value="1"/>
</dbReference>
<dbReference type="InterPro" id="IPR046532">
    <property type="entry name" value="DUF6597"/>
</dbReference>
<dbReference type="RefSeq" id="WP_210758015.1">
    <property type="nucleotide sequence ID" value="NZ_CP060139.1"/>
</dbReference>
<dbReference type="AlphaFoldDB" id="A0A7H0VCN5"/>
<reference evidence="5 6" key="1">
    <citation type="submission" date="2020-08" db="EMBL/GenBank/DDBJ databases">
        <title>Croceimicrobium hydrocarbonivorans gen. nov., sp. nov., a novel marine bacterium isolated from a bacterial consortium that degrades polyethylene terephthalate.</title>
        <authorList>
            <person name="Liu R."/>
        </authorList>
    </citation>
    <scope>NUCLEOTIDE SEQUENCE [LARGE SCALE GENOMIC DNA]</scope>
    <source>
        <strain evidence="5 6">A20-9</strain>
    </source>
</reference>
<evidence type="ECO:0000313" key="5">
    <source>
        <dbReference type="EMBL" id="QNR23483.1"/>
    </source>
</evidence>
<organism evidence="5 6">
    <name type="scientific">Croceimicrobium hydrocarbonivorans</name>
    <dbReference type="NCBI Taxonomy" id="2761580"/>
    <lineage>
        <taxon>Bacteria</taxon>
        <taxon>Pseudomonadati</taxon>
        <taxon>Bacteroidota</taxon>
        <taxon>Flavobacteriia</taxon>
        <taxon>Flavobacteriales</taxon>
        <taxon>Owenweeksiaceae</taxon>
        <taxon>Croceimicrobium</taxon>
    </lineage>
</organism>
<keyword evidence="6" id="KW-1185">Reference proteome</keyword>
<evidence type="ECO:0000313" key="6">
    <source>
        <dbReference type="Proteomes" id="UP000516305"/>
    </source>
</evidence>
<proteinExistence type="predicted"/>
<feature type="domain" description="HTH araC/xylS-type" evidence="4">
    <location>
        <begin position="171"/>
        <end position="270"/>
    </location>
</feature>
<dbReference type="InterPro" id="IPR050204">
    <property type="entry name" value="AraC_XylS_family_regulators"/>
</dbReference>
<name>A0A7H0VCN5_9FLAO</name>
<dbReference type="PROSITE" id="PS01124">
    <property type="entry name" value="HTH_ARAC_FAMILY_2"/>
    <property type="match status" value="1"/>
</dbReference>
<dbReference type="GO" id="GO:0003700">
    <property type="term" value="F:DNA-binding transcription factor activity"/>
    <property type="evidence" value="ECO:0007669"/>
    <property type="project" value="InterPro"/>
</dbReference>
<dbReference type="Gene3D" id="1.10.10.60">
    <property type="entry name" value="Homeodomain-like"/>
    <property type="match status" value="1"/>
</dbReference>
<dbReference type="PANTHER" id="PTHR46796">
    <property type="entry name" value="HTH-TYPE TRANSCRIPTIONAL ACTIVATOR RHAS-RELATED"/>
    <property type="match status" value="1"/>
</dbReference>
<keyword evidence="3" id="KW-0804">Transcription</keyword>
<keyword evidence="2" id="KW-0238">DNA-binding</keyword>
<sequence>MKELQHLKNLYSPIQPAVKSTQGDLIYLEYKSSEELSDFIYCYWQLKTEKDLSEDFKYRVVSDGCIDLFFNHHKPAESFLMGFCRKYTEFSIGTSFNYIGIRFRPAMFPMLFGINAKSLSERDSELKLHLPALAQWIQSEIKADQSFQTIVDILNTKLKSELNLDSKSYDERFLKSLAIILERKGYLNTETDLDTGLSPRHLQRIFNFYIGTTAKSFSNVVRFQHILKANPSRQSLKRDKLYFDLGFYDQAHFIKSFKTFYGVTPSEAFD</sequence>
<protein>
    <submittedName>
        <fullName evidence="5">AraC family transcriptional regulator</fullName>
    </submittedName>
</protein>
<dbReference type="KEGG" id="chyd:H4K34_14010"/>
<dbReference type="PANTHER" id="PTHR46796:SF13">
    <property type="entry name" value="HTH-TYPE TRANSCRIPTIONAL ACTIVATOR RHAS"/>
    <property type="match status" value="1"/>
</dbReference>
<dbReference type="Proteomes" id="UP000516305">
    <property type="component" value="Chromosome"/>
</dbReference>
<dbReference type="SMART" id="SM00342">
    <property type="entry name" value="HTH_ARAC"/>
    <property type="match status" value="1"/>
</dbReference>
<gene>
    <name evidence="5" type="ORF">H4K34_14010</name>
</gene>
<evidence type="ECO:0000256" key="3">
    <source>
        <dbReference type="ARBA" id="ARBA00023163"/>
    </source>
</evidence>
<dbReference type="EMBL" id="CP060139">
    <property type="protein sequence ID" value="QNR23483.1"/>
    <property type="molecule type" value="Genomic_DNA"/>
</dbReference>
<keyword evidence="1" id="KW-0805">Transcription regulation</keyword>
<evidence type="ECO:0000256" key="2">
    <source>
        <dbReference type="ARBA" id="ARBA00023125"/>
    </source>
</evidence>
<dbReference type="GO" id="GO:0043565">
    <property type="term" value="F:sequence-specific DNA binding"/>
    <property type="evidence" value="ECO:0007669"/>
    <property type="project" value="InterPro"/>
</dbReference>
<accession>A0A7H0VCN5</accession>
<evidence type="ECO:0000259" key="4">
    <source>
        <dbReference type="PROSITE" id="PS01124"/>
    </source>
</evidence>
<dbReference type="Pfam" id="PF12833">
    <property type="entry name" value="HTH_18"/>
    <property type="match status" value="1"/>
</dbReference>
<dbReference type="InterPro" id="IPR018060">
    <property type="entry name" value="HTH_AraC"/>
</dbReference>
<evidence type="ECO:0000256" key="1">
    <source>
        <dbReference type="ARBA" id="ARBA00023015"/>
    </source>
</evidence>